<dbReference type="InterPro" id="IPR007833">
    <property type="entry name" value="Capsule_polysaccharide_synth"/>
</dbReference>
<gene>
    <name evidence="1" type="ORF">DD666_09565</name>
</gene>
<proteinExistence type="predicted"/>
<dbReference type="GO" id="GO:0015774">
    <property type="term" value="P:polysaccharide transport"/>
    <property type="evidence" value="ECO:0007669"/>
    <property type="project" value="InterPro"/>
</dbReference>
<evidence type="ECO:0000313" key="2">
    <source>
        <dbReference type="Proteomes" id="UP000264036"/>
    </source>
</evidence>
<dbReference type="GO" id="GO:0000271">
    <property type="term" value="P:polysaccharide biosynthetic process"/>
    <property type="evidence" value="ECO:0007669"/>
    <property type="project" value="InterPro"/>
</dbReference>
<dbReference type="Pfam" id="PF05159">
    <property type="entry name" value="Capsule_synth"/>
    <property type="match status" value="1"/>
</dbReference>
<protein>
    <submittedName>
        <fullName evidence="1">Capsular biosynthesis protein</fullName>
    </submittedName>
</protein>
<comment type="caution">
    <text evidence="1">The sequence shown here is derived from an EMBL/GenBank/DDBJ whole genome shotgun (WGS) entry which is preliminary data.</text>
</comment>
<dbReference type="EMBL" id="DOEK01000027">
    <property type="protein sequence ID" value="HBP29649.1"/>
    <property type="molecule type" value="Genomic_DNA"/>
</dbReference>
<sequence>MIIEGIDALRGKNVLLLQGPVGPFFRRFATDLRNSGATVHSINFNGGDWLFNKLNAINFRKHPREWRKFVEDIIRELKIDVIFLFGDCRPIHVVAHQIATRYNVKIGVFEEGYIRPNFITLENNGVNDHSNAAREAKFYANHKPIPELKEKQVGYAFWHMMVWAVLYYSFSILLKPAFWHYRHHRRLHAIEGYIWLRSFARRLYYRFTERHVETMLTQSLSKKYFLMPLQVYNDAQIHTHSDFATVEQFIRHVVKSFSKYAPVGTHLVIKHHPMDRGYNDYSDWLQQLEFLYDLSGRVHYIHDQHLPTLLNNAIGTVVVNSTVGLSALLHGSPLKVCGRAMYDFDGLTYQGSLDNFWREAEHQKINYKLFKIFRNHLIVTTQINGNFYKRIKSEKSATGLSWKVNDSASSIRLIRDEYSRKQSPNS</sequence>
<dbReference type="Proteomes" id="UP000264036">
    <property type="component" value="Unassembled WGS sequence"/>
</dbReference>
<reference evidence="1 2" key="1">
    <citation type="journal article" date="2018" name="Nat. Biotechnol.">
        <title>A standardized bacterial taxonomy based on genome phylogeny substantially revises the tree of life.</title>
        <authorList>
            <person name="Parks D.H."/>
            <person name="Chuvochina M."/>
            <person name="Waite D.W."/>
            <person name="Rinke C."/>
            <person name="Skarshewski A."/>
            <person name="Chaumeil P.A."/>
            <person name="Hugenholtz P."/>
        </authorList>
    </citation>
    <scope>NUCLEOTIDE SEQUENCE [LARGE SCALE GENOMIC DNA]</scope>
    <source>
        <strain evidence="1">UBA10707</strain>
    </source>
</reference>
<name>A0A356LFP3_9BURK</name>
<organism evidence="1 2">
    <name type="scientific">Advenella kashmirensis</name>
    <dbReference type="NCBI Taxonomy" id="310575"/>
    <lineage>
        <taxon>Bacteria</taxon>
        <taxon>Pseudomonadati</taxon>
        <taxon>Pseudomonadota</taxon>
        <taxon>Betaproteobacteria</taxon>
        <taxon>Burkholderiales</taxon>
        <taxon>Alcaligenaceae</taxon>
    </lineage>
</organism>
<dbReference type="CDD" id="cd16441">
    <property type="entry name" value="beta_Kdo_transferase_KpsS"/>
    <property type="match status" value="1"/>
</dbReference>
<evidence type="ECO:0000313" key="1">
    <source>
        <dbReference type="EMBL" id="HBP29649.1"/>
    </source>
</evidence>
<accession>A0A356LFP3</accession>
<dbReference type="AlphaFoldDB" id="A0A356LFP3"/>